<reference evidence="4" key="3">
    <citation type="journal article" date="2014" name="Genetics">
        <title>Maintaining two mating types: Structure of the mating type locus and its role in heterokaryosis in Podospora anserina.</title>
        <authorList>
            <person name="Grognet P."/>
            <person name="Bidard F."/>
            <person name="Kuchly C."/>
            <person name="Tong L.C.H."/>
            <person name="Coppin E."/>
            <person name="Benkhali J.A."/>
            <person name="Couloux A."/>
            <person name="Wincker P."/>
            <person name="Debuchy R."/>
            <person name="Silar P."/>
        </authorList>
    </citation>
    <scope>GENOME REANNOTATION</scope>
    <source>
        <strain evidence="4">S / ATCC MYA-4624 / DSM 980 / FGSC 10383</strain>
    </source>
</reference>
<name>B2ADZ5_PODAN</name>
<organism evidence="2">
    <name type="scientific">Podospora anserina (strain S / ATCC MYA-4624 / DSM 980 / FGSC 10383)</name>
    <name type="common">Pleurage anserina</name>
    <dbReference type="NCBI Taxonomy" id="515849"/>
    <lineage>
        <taxon>Eukaryota</taxon>
        <taxon>Fungi</taxon>
        <taxon>Dikarya</taxon>
        <taxon>Ascomycota</taxon>
        <taxon>Pezizomycotina</taxon>
        <taxon>Sordariomycetes</taxon>
        <taxon>Sordariomycetidae</taxon>
        <taxon>Sordariales</taxon>
        <taxon>Podosporaceae</taxon>
        <taxon>Podospora</taxon>
        <taxon>Podospora anserina</taxon>
    </lineage>
</organism>
<gene>
    <name evidence="2" type="ORF">PODANS_4_2330</name>
</gene>
<dbReference type="KEGG" id="pan:PODANSg900"/>
<keyword evidence="4" id="KW-1185">Reference proteome</keyword>
<dbReference type="eggNOG" id="ENOG502SBV2">
    <property type="taxonomic scope" value="Eukaryota"/>
</dbReference>
<reference evidence="3" key="4">
    <citation type="submission" date="2015-04" db="EMBL/GenBank/DDBJ databases">
        <title>Maintaining two mating types: Structure of the mating type locus and its role in heterokaryosis in Podospora anserina.</title>
        <authorList>
            <person name="Grognet P."/>
            <person name="Bidard F."/>
            <person name="Kuchly C."/>
            <person name="Chan Ho Tong L."/>
            <person name="Coppin E."/>
            <person name="Ait Benkhali J."/>
            <person name="Couloux A."/>
            <person name="Wincker P."/>
            <person name="Debuchy R."/>
            <person name="Silar P."/>
        </authorList>
    </citation>
    <scope>NUCLEOTIDE SEQUENCE</scope>
</reference>
<evidence type="ECO:0000313" key="2">
    <source>
        <dbReference type="EMBL" id="CAP61660.1"/>
    </source>
</evidence>
<evidence type="ECO:0000256" key="1">
    <source>
        <dbReference type="SAM" id="MobiDB-lite"/>
    </source>
</evidence>
<reference evidence="2 4" key="1">
    <citation type="journal article" date="2008" name="Genome Biol.">
        <title>The genome sequence of the model ascomycete fungus Podospora anserina.</title>
        <authorList>
            <person name="Espagne E."/>
            <person name="Lespinet O."/>
            <person name="Malagnac F."/>
            <person name="Da Silva C."/>
            <person name="Jaillon O."/>
            <person name="Porcel B.M."/>
            <person name="Couloux A."/>
            <person name="Aury J.-M."/>
            <person name="Segurens B."/>
            <person name="Poulain J."/>
            <person name="Anthouard V."/>
            <person name="Grossetete S."/>
            <person name="Khalili H."/>
            <person name="Coppin E."/>
            <person name="Dequard-Chablat M."/>
            <person name="Picard M."/>
            <person name="Contamine V."/>
            <person name="Arnaise S."/>
            <person name="Bourdais A."/>
            <person name="Berteaux-Lecellier V."/>
            <person name="Gautheret D."/>
            <person name="de Vries R.P."/>
            <person name="Battaglia E."/>
            <person name="Coutinho P.M."/>
            <person name="Danchin E.G.J."/>
            <person name="Henrissat B."/>
            <person name="El Khoury R."/>
            <person name="Sainsard-Chanet A."/>
            <person name="Boivin A."/>
            <person name="Pinan-Lucarre B."/>
            <person name="Sellem C.H."/>
            <person name="Debuchy R."/>
            <person name="Wincker P."/>
            <person name="Weissenbach J."/>
            <person name="Silar P."/>
        </authorList>
    </citation>
    <scope>NUCLEOTIDE SEQUENCE [LARGE SCALE GENOMIC DNA]</scope>
    <source>
        <strain evidence="4">S / ATCC MYA-4624 / DSM 980 / FGSC 10383</strain>
        <strain evidence="2">S mat+</strain>
    </source>
</reference>
<proteinExistence type="predicted"/>
<protein>
    <submittedName>
        <fullName evidence="2">Podospora anserina S mat+ genomic DNA chromosome 4, supercontig 2</fullName>
    </submittedName>
</protein>
<dbReference type="HOGENOM" id="CLU_062278_0_0_1"/>
<dbReference type="VEuPathDB" id="FungiDB:PODANS_4_2330"/>
<dbReference type="AlphaFoldDB" id="B2ADZ5"/>
<dbReference type="Proteomes" id="UP000001197">
    <property type="component" value="Chromosome 4"/>
</dbReference>
<dbReference type="OrthoDB" id="46529at2759"/>
<evidence type="ECO:0000313" key="3">
    <source>
        <dbReference type="EMBL" id="CDP28011.1"/>
    </source>
</evidence>
<accession>B2ADZ5</accession>
<dbReference type="EMBL" id="FO904939">
    <property type="protein sequence ID" value="CDP28011.1"/>
    <property type="molecule type" value="Genomic_DNA"/>
</dbReference>
<reference evidence="2" key="2">
    <citation type="submission" date="2008-07" db="EMBL/GenBank/DDBJ databases">
        <authorList>
            <person name="Genoscope - CEA"/>
        </authorList>
    </citation>
    <scope>NUCLEOTIDE SEQUENCE</scope>
    <source>
        <strain evidence="2">S mat+</strain>
    </source>
</reference>
<feature type="compositionally biased region" description="Low complexity" evidence="1">
    <location>
        <begin position="69"/>
        <end position="97"/>
    </location>
</feature>
<sequence length="364" mass="39754">MLHSFQGWRGRGFPGGLALMGGELGSDLFRVMIQGLYCISRVPHEQQHQKNYFLLSSSAKREVSRSHHIPLSLSTSSPHLTLPTTLTSPPSTSNHPPKMSLCKSCHQPLILQFEPDSEDESLAPPVDQPPIPDDLHLPCQCHFHWQCLLDLSSTVALTLNCPSCTTYLPSNPPTGSGSASGSSTNPFLPTSQAAQILTTYTNEGGVQENLNILPHLTEEAYLSANPQFRPAKALHTLASEGDTAGILELLADVDADEDITLSLPQLLCWQDPLNESKTAMHLALENEQEEVFWLLLWLESGVHTSVFPEQVVQSCEGVGLPRRGTVPQEEDVRFIKDGKGRTAGDLCRELGGAWGSYAEMLGMI</sequence>
<dbReference type="GeneID" id="6188065"/>
<dbReference type="RefSeq" id="XP_001903884.1">
    <property type="nucleotide sequence ID" value="XM_001903849.1"/>
</dbReference>
<feature type="region of interest" description="Disordered" evidence="1">
    <location>
        <begin position="67"/>
        <end position="99"/>
    </location>
</feature>
<dbReference type="EMBL" id="CU633455">
    <property type="protein sequence ID" value="CAP61660.1"/>
    <property type="molecule type" value="Genomic_DNA"/>
</dbReference>
<evidence type="ECO:0000313" key="4">
    <source>
        <dbReference type="Proteomes" id="UP000001197"/>
    </source>
</evidence>